<organism evidence="2 3">
    <name type="scientific">Lysinibacillus odysseyi 34hs-1 = NBRC 100172</name>
    <dbReference type="NCBI Taxonomy" id="1220589"/>
    <lineage>
        <taxon>Bacteria</taxon>
        <taxon>Bacillati</taxon>
        <taxon>Bacillota</taxon>
        <taxon>Bacilli</taxon>
        <taxon>Bacillales</taxon>
        <taxon>Bacillaceae</taxon>
        <taxon>Lysinibacillus</taxon>
    </lineage>
</organism>
<sequence length="73" mass="8485">MEKREGNGKDKKVQQGKLDNPDMLDTEKESLFDMHDDMKTVDPLPMEELNDQVKDEDDHEATKSTSGSERRYK</sequence>
<feature type="compositionally biased region" description="Acidic residues" evidence="1">
    <location>
        <begin position="48"/>
        <end position="59"/>
    </location>
</feature>
<feature type="compositionally biased region" description="Basic and acidic residues" evidence="1">
    <location>
        <begin position="1"/>
        <end position="13"/>
    </location>
</feature>
<gene>
    <name evidence="2" type="ORF">CD32_14180</name>
</gene>
<feature type="compositionally biased region" description="Basic and acidic residues" evidence="1">
    <location>
        <begin position="25"/>
        <end position="40"/>
    </location>
</feature>
<dbReference type="RefSeq" id="WP_036155723.1">
    <property type="nucleotide sequence ID" value="NZ_AVCX01000004.1"/>
</dbReference>
<keyword evidence="3" id="KW-1185">Reference proteome</keyword>
<protein>
    <submittedName>
        <fullName evidence="2">Uncharacterized protein</fullName>
    </submittedName>
</protein>
<feature type="region of interest" description="Disordered" evidence="1">
    <location>
        <begin position="1"/>
        <end position="73"/>
    </location>
</feature>
<name>A0A0A3IGK4_9BACI</name>
<dbReference type="OrthoDB" id="2454814at2"/>
<reference evidence="2 3" key="1">
    <citation type="submission" date="2014-02" db="EMBL/GenBank/DDBJ databases">
        <title>Draft genome sequence of Lysinibacillus odysseyi NBRC 100172.</title>
        <authorList>
            <person name="Zhang F."/>
            <person name="Wang G."/>
            <person name="Zhang L."/>
        </authorList>
    </citation>
    <scope>NUCLEOTIDE SEQUENCE [LARGE SCALE GENOMIC DNA]</scope>
    <source>
        <strain evidence="2 3">NBRC 100172</strain>
    </source>
</reference>
<evidence type="ECO:0000313" key="2">
    <source>
        <dbReference type="EMBL" id="KGR83844.1"/>
    </source>
</evidence>
<comment type="caution">
    <text evidence="2">The sequence shown here is derived from an EMBL/GenBank/DDBJ whole genome shotgun (WGS) entry which is preliminary data.</text>
</comment>
<accession>A0A0A3IGK4</accession>
<dbReference type="AlphaFoldDB" id="A0A0A3IGK4"/>
<proteinExistence type="predicted"/>
<dbReference type="EMBL" id="JPVP01000057">
    <property type="protein sequence ID" value="KGR83844.1"/>
    <property type="molecule type" value="Genomic_DNA"/>
</dbReference>
<evidence type="ECO:0000256" key="1">
    <source>
        <dbReference type="SAM" id="MobiDB-lite"/>
    </source>
</evidence>
<dbReference type="Proteomes" id="UP000030437">
    <property type="component" value="Unassembled WGS sequence"/>
</dbReference>
<evidence type="ECO:0000313" key="3">
    <source>
        <dbReference type="Proteomes" id="UP000030437"/>
    </source>
</evidence>
<dbReference type="eggNOG" id="ENOG503325Z">
    <property type="taxonomic scope" value="Bacteria"/>
</dbReference>